<keyword evidence="2" id="KW-1185">Reference proteome</keyword>
<proteinExistence type="predicted"/>
<dbReference type="Proteomes" id="UP000827872">
    <property type="component" value="Linkage Group LG09"/>
</dbReference>
<evidence type="ECO:0000313" key="1">
    <source>
        <dbReference type="EMBL" id="KAH8003454.1"/>
    </source>
</evidence>
<gene>
    <name evidence="1" type="ORF">K3G42_018894</name>
</gene>
<sequence length="95" mass="10300">MSEPSLPQTGPPESPSGGVRWNWVRLGQEPRVRVELEATALTEQTEQTEPATSGSGTSFEQIDSGAVESTIAPDRPDWENREIGASQDAEHVLAR</sequence>
<evidence type="ECO:0000313" key="2">
    <source>
        <dbReference type="Proteomes" id="UP000827872"/>
    </source>
</evidence>
<reference evidence="1" key="1">
    <citation type="submission" date="2021-08" db="EMBL/GenBank/DDBJ databases">
        <title>The first chromosome-level gecko genome reveals the dynamic sex chromosomes of Neotropical dwarf geckos (Sphaerodactylidae: Sphaerodactylus).</title>
        <authorList>
            <person name="Pinto B.J."/>
            <person name="Keating S.E."/>
            <person name="Gamble T."/>
        </authorList>
    </citation>
    <scope>NUCLEOTIDE SEQUENCE</scope>
    <source>
        <strain evidence="1">TG3544</strain>
    </source>
</reference>
<comment type="caution">
    <text evidence="1">The sequence shown here is derived from an EMBL/GenBank/DDBJ whole genome shotgun (WGS) entry which is preliminary data.</text>
</comment>
<organism evidence="1 2">
    <name type="scientific">Sphaerodactylus townsendi</name>
    <dbReference type="NCBI Taxonomy" id="933632"/>
    <lineage>
        <taxon>Eukaryota</taxon>
        <taxon>Metazoa</taxon>
        <taxon>Chordata</taxon>
        <taxon>Craniata</taxon>
        <taxon>Vertebrata</taxon>
        <taxon>Euteleostomi</taxon>
        <taxon>Lepidosauria</taxon>
        <taxon>Squamata</taxon>
        <taxon>Bifurcata</taxon>
        <taxon>Gekkota</taxon>
        <taxon>Sphaerodactylidae</taxon>
        <taxon>Sphaerodactylus</taxon>
    </lineage>
</organism>
<accession>A0ACB8FDW1</accession>
<dbReference type="EMBL" id="CM037622">
    <property type="protein sequence ID" value="KAH8003454.1"/>
    <property type="molecule type" value="Genomic_DNA"/>
</dbReference>
<name>A0ACB8FDW1_9SAUR</name>
<protein>
    <submittedName>
        <fullName evidence="1">Uncharacterized protein</fullName>
    </submittedName>
</protein>